<dbReference type="AlphaFoldDB" id="A0A1X7SL24"/>
<evidence type="ECO:0000313" key="1">
    <source>
        <dbReference type="EnsemblMetazoa" id="Aqu2.1.02831_001"/>
    </source>
</evidence>
<sequence length="56" mass="6534">YNPDIIGCRHIIIDDVSLSLYQFVLPLSTKGNCIELPHYKNRKHLLQLMKHTRSTV</sequence>
<organism evidence="1">
    <name type="scientific">Amphimedon queenslandica</name>
    <name type="common">Sponge</name>
    <dbReference type="NCBI Taxonomy" id="400682"/>
    <lineage>
        <taxon>Eukaryota</taxon>
        <taxon>Metazoa</taxon>
        <taxon>Porifera</taxon>
        <taxon>Demospongiae</taxon>
        <taxon>Heteroscleromorpha</taxon>
        <taxon>Haplosclerida</taxon>
        <taxon>Niphatidae</taxon>
        <taxon>Amphimedon</taxon>
    </lineage>
</organism>
<accession>A0A1X7SL24</accession>
<reference evidence="1" key="1">
    <citation type="submission" date="2017-05" db="UniProtKB">
        <authorList>
            <consortium name="EnsemblMetazoa"/>
        </authorList>
    </citation>
    <scope>IDENTIFICATION</scope>
</reference>
<dbReference type="EnsemblMetazoa" id="Aqu2.1.02831_001">
    <property type="protein sequence ID" value="Aqu2.1.02831_001"/>
    <property type="gene ID" value="Aqu2.1.02831"/>
</dbReference>
<proteinExistence type="predicted"/>
<dbReference type="InParanoid" id="A0A1X7SL24"/>
<protein>
    <submittedName>
        <fullName evidence="1">Uncharacterized protein</fullName>
    </submittedName>
</protein>
<name>A0A1X7SL24_AMPQE</name>